<comment type="caution">
    <text evidence="2">The sequence shown here is derived from an EMBL/GenBank/DDBJ whole genome shotgun (WGS) entry which is preliminary data.</text>
</comment>
<dbReference type="AlphaFoldDB" id="A0A4Q2D3C7"/>
<evidence type="ECO:0000313" key="3">
    <source>
        <dbReference type="Proteomes" id="UP000290288"/>
    </source>
</evidence>
<organism evidence="2 3">
    <name type="scientific">Candolleomyces aberdarensis</name>
    <dbReference type="NCBI Taxonomy" id="2316362"/>
    <lineage>
        <taxon>Eukaryota</taxon>
        <taxon>Fungi</taxon>
        <taxon>Dikarya</taxon>
        <taxon>Basidiomycota</taxon>
        <taxon>Agaricomycotina</taxon>
        <taxon>Agaricomycetes</taxon>
        <taxon>Agaricomycetidae</taxon>
        <taxon>Agaricales</taxon>
        <taxon>Agaricineae</taxon>
        <taxon>Psathyrellaceae</taxon>
        <taxon>Candolleomyces</taxon>
    </lineage>
</organism>
<evidence type="ECO:0000256" key="1">
    <source>
        <dbReference type="SAM" id="MobiDB-lite"/>
    </source>
</evidence>
<protein>
    <submittedName>
        <fullName evidence="2">Uncharacterized protein</fullName>
    </submittedName>
</protein>
<reference evidence="2 3" key="1">
    <citation type="submission" date="2019-01" db="EMBL/GenBank/DDBJ databases">
        <title>Draft genome sequence of Psathyrella aberdarensis IHI B618.</title>
        <authorList>
            <person name="Buettner E."/>
            <person name="Kellner H."/>
        </authorList>
    </citation>
    <scope>NUCLEOTIDE SEQUENCE [LARGE SCALE GENOMIC DNA]</scope>
    <source>
        <strain evidence="2 3">IHI B618</strain>
    </source>
</reference>
<dbReference type="Proteomes" id="UP000290288">
    <property type="component" value="Unassembled WGS sequence"/>
</dbReference>
<dbReference type="OrthoDB" id="3160134at2759"/>
<evidence type="ECO:0000313" key="2">
    <source>
        <dbReference type="EMBL" id="RXW12946.1"/>
    </source>
</evidence>
<keyword evidence="3" id="KW-1185">Reference proteome</keyword>
<dbReference type="Pfam" id="PF20414">
    <property type="entry name" value="DUF6698"/>
    <property type="match status" value="1"/>
</dbReference>
<dbReference type="EMBL" id="SDEE01001066">
    <property type="protein sequence ID" value="RXW12946.1"/>
    <property type="molecule type" value="Genomic_DNA"/>
</dbReference>
<proteinExistence type="predicted"/>
<accession>A0A4Q2D3C7</accession>
<feature type="region of interest" description="Disordered" evidence="1">
    <location>
        <begin position="84"/>
        <end position="114"/>
    </location>
</feature>
<name>A0A4Q2D3C7_9AGAR</name>
<gene>
    <name evidence="2" type="ORF">EST38_g12908</name>
</gene>
<sequence length="114" mass="12637">MVVWQCLSTAAVFKLKDRVMKNEVFYAHLLDFLEDSKETDEVTQLLAWWDEQIFPEHLSDDTGARVPQTSALANLRARCKILSGKALQQGDPPQGKAPQDEGDPAQGKAPQGEA</sequence>
<dbReference type="InterPro" id="IPR046521">
    <property type="entry name" value="DUF6698"/>
</dbReference>